<evidence type="ECO:0000313" key="1">
    <source>
        <dbReference type="EMBL" id="KAF1974475.1"/>
    </source>
</evidence>
<protein>
    <recommendedName>
        <fullName evidence="3">F-box domain-containing protein</fullName>
    </recommendedName>
</protein>
<organism evidence="1 2">
    <name type="scientific">Bimuria novae-zelandiae CBS 107.79</name>
    <dbReference type="NCBI Taxonomy" id="1447943"/>
    <lineage>
        <taxon>Eukaryota</taxon>
        <taxon>Fungi</taxon>
        <taxon>Dikarya</taxon>
        <taxon>Ascomycota</taxon>
        <taxon>Pezizomycotina</taxon>
        <taxon>Dothideomycetes</taxon>
        <taxon>Pleosporomycetidae</taxon>
        <taxon>Pleosporales</taxon>
        <taxon>Massarineae</taxon>
        <taxon>Didymosphaeriaceae</taxon>
        <taxon>Bimuria</taxon>
    </lineage>
</organism>
<dbReference type="OrthoDB" id="2520703at2759"/>
<name>A0A6A5VBF8_9PLEO</name>
<gene>
    <name evidence="1" type="ORF">BU23DRAFT_94079</name>
</gene>
<dbReference type="AlphaFoldDB" id="A0A6A5VBF8"/>
<evidence type="ECO:0000313" key="2">
    <source>
        <dbReference type="Proteomes" id="UP000800036"/>
    </source>
</evidence>
<reference evidence="1" key="1">
    <citation type="journal article" date="2020" name="Stud. Mycol.">
        <title>101 Dothideomycetes genomes: a test case for predicting lifestyles and emergence of pathogens.</title>
        <authorList>
            <person name="Haridas S."/>
            <person name="Albert R."/>
            <person name="Binder M."/>
            <person name="Bloem J."/>
            <person name="Labutti K."/>
            <person name="Salamov A."/>
            <person name="Andreopoulos B."/>
            <person name="Baker S."/>
            <person name="Barry K."/>
            <person name="Bills G."/>
            <person name="Bluhm B."/>
            <person name="Cannon C."/>
            <person name="Castanera R."/>
            <person name="Culley D."/>
            <person name="Daum C."/>
            <person name="Ezra D."/>
            <person name="Gonzalez J."/>
            <person name="Henrissat B."/>
            <person name="Kuo A."/>
            <person name="Liang C."/>
            <person name="Lipzen A."/>
            <person name="Lutzoni F."/>
            <person name="Magnuson J."/>
            <person name="Mondo S."/>
            <person name="Nolan M."/>
            <person name="Ohm R."/>
            <person name="Pangilinan J."/>
            <person name="Park H.-J."/>
            <person name="Ramirez L."/>
            <person name="Alfaro M."/>
            <person name="Sun H."/>
            <person name="Tritt A."/>
            <person name="Yoshinaga Y."/>
            <person name="Zwiers L.-H."/>
            <person name="Turgeon B."/>
            <person name="Goodwin S."/>
            <person name="Spatafora J."/>
            <person name="Crous P."/>
            <person name="Grigoriev I."/>
        </authorList>
    </citation>
    <scope>NUCLEOTIDE SEQUENCE</scope>
    <source>
        <strain evidence="1">CBS 107.79</strain>
    </source>
</reference>
<dbReference type="Proteomes" id="UP000800036">
    <property type="component" value="Unassembled WGS sequence"/>
</dbReference>
<evidence type="ECO:0008006" key="3">
    <source>
        <dbReference type="Google" id="ProtNLM"/>
    </source>
</evidence>
<keyword evidence="2" id="KW-1185">Reference proteome</keyword>
<proteinExistence type="predicted"/>
<dbReference type="EMBL" id="ML976674">
    <property type="protein sequence ID" value="KAF1974475.1"/>
    <property type="molecule type" value="Genomic_DNA"/>
</dbReference>
<accession>A0A6A5VBF8</accession>
<sequence length="455" mass="52228">MQLLDLPDELLVLIFSKLHAVRLDKPQTRAFKNKQKERNRQYENYHRRNALYALCLTSQRLNRLAVPVLYSSITGSTTWYGLTTLRLFWKTITGNEELCSHLEYVENLLSDCFGNDLHLDVENNGDDALHLVNEYVEKLADVILIAPNIRKISVVSLEIENCSLWERLLQFVPENGHFPLVPGHSLLKLERLTFQTNAKAGDCIGFEEILCGLIELPLLTEIRALGATGRSVQVPHVGLTLKNLQRIELTECTLGHKVVNDVLIVCDNLRHFICHWSILWCEMSHETPDLLPNLLKHQQTLETLWLLADRADFWSNNATSPACFILHEMRSLKEAKICDSFIPYYRFGNISPMSVPRKSISQLLPSTIEHLTITYTMRYINSTASSFFAERALYRLADDCPHYLPHLRELVIQHESFEIPYSTQVEEEIPLPLKFADKGVRFSVLEESDCLASLD</sequence>
<dbReference type="SUPFAM" id="SSF52047">
    <property type="entry name" value="RNI-like"/>
    <property type="match status" value="1"/>
</dbReference>